<protein>
    <recommendedName>
        <fullName evidence="3">UDP-glucose 4-epimerase</fullName>
    </recommendedName>
    <alternativeName>
        <fullName evidence="5">Galactowaldenase</fullName>
    </alternativeName>
    <alternativeName>
        <fullName evidence="4">UDP-galactose 4-epimerase</fullName>
    </alternativeName>
</protein>
<accession>A0A0D7CL25</accession>
<dbReference type="PATRIC" id="fig|1240678.4.peg.3637"/>
<keyword evidence="8" id="KW-1185">Reference proteome</keyword>
<dbReference type="Pfam" id="PF01370">
    <property type="entry name" value="Epimerase"/>
    <property type="match status" value="1"/>
</dbReference>
<evidence type="ECO:0000256" key="4">
    <source>
        <dbReference type="ARBA" id="ARBA00031367"/>
    </source>
</evidence>
<feature type="domain" description="NAD-dependent epimerase/dehydratase" evidence="6">
    <location>
        <begin position="2"/>
        <end position="246"/>
    </location>
</feature>
<dbReference type="InterPro" id="IPR001509">
    <property type="entry name" value="Epimerase_deHydtase"/>
</dbReference>
<dbReference type="RefSeq" id="WP_030064656.1">
    <property type="nucleotide sequence ID" value="NZ_JRKI01000026.1"/>
</dbReference>
<proteinExistence type="inferred from homology"/>
<organism evidence="7 8">
    <name type="scientific">Streptomyces natalensis ATCC 27448</name>
    <dbReference type="NCBI Taxonomy" id="1240678"/>
    <lineage>
        <taxon>Bacteria</taxon>
        <taxon>Bacillati</taxon>
        <taxon>Actinomycetota</taxon>
        <taxon>Actinomycetes</taxon>
        <taxon>Kitasatosporales</taxon>
        <taxon>Streptomycetaceae</taxon>
        <taxon>Streptomyces</taxon>
    </lineage>
</organism>
<evidence type="ECO:0000313" key="7">
    <source>
        <dbReference type="EMBL" id="KIZ16761.1"/>
    </source>
</evidence>
<dbReference type="Gene3D" id="3.40.50.720">
    <property type="entry name" value="NAD(P)-binding Rossmann-like Domain"/>
    <property type="match status" value="1"/>
</dbReference>
<sequence>MILVTGGLGFIGSHTVRALLDLGEDCVVVQRRAPELPAVLAGAGARVAVEQADITDRDALLPIGRRHTITGIVHLAGSVPWPPAPHAPVEATRRALGGLLNIAQAAQEWGVRRLGVASTIGVYFGAKNDGPLREDAPLPMNAPVSIPTFKKVGELLGGYLADTTGLDIVNYRISGTWGPLGHPDPFFAAPALIHAAARGTAPDLSHLVGPAFAEDGLDLNYVKDTGRAIALLQLADRLNHRTYNVGSGRATTNTQLIEAIKKVAPDAQVGLPTGGDAPHLVLDISRLQEDTGYQAQYDTERAVSDYIAWLRAGNKN</sequence>
<dbReference type="PANTHER" id="PTHR43725:SF53">
    <property type="entry name" value="UDP-ARABINOSE 4-EPIMERASE 1"/>
    <property type="match status" value="1"/>
</dbReference>
<evidence type="ECO:0000256" key="3">
    <source>
        <dbReference type="ARBA" id="ARBA00018569"/>
    </source>
</evidence>
<dbReference type="EMBL" id="JRKI01000026">
    <property type="protein sequence ID" value="KIZ16761.1"/>
    <property type="molecule type" value="Genomic_DNA"/>
</dbReference>
<dbReference type="PANTHER" id="PTHR43725">
    <property type="entry name" value="UDP-GLUCOSE 4-EPIMERASE"/>
    <property type="match status" value="1"/>
</dbReference>
<evidence type="ECO:0000256" key="5">
    <source>
        <dbReference type="ARBA" id="ARBA00033067"/>
    </source>
</evidence>
<evidence type="ECO:0000259" key="6">
    <source>
        <dbReference type="Pfam" id="PF01370"/>
    </source>
</evidence>
<evidence type="ECO:0000313" key="8">
    <source>
        <dbReference type="Proteomes" id="UP000032458"/>
    </source>
</evidence>
<reference evidence="7 8" key="1">
    <citation type="submission" date="2014-09" db="EMBL/GenBank/DDBJ databases">
        <title>Draft genome sequence of Streptomyces natalensis ATCC 27448, producer of the antifungal pimaricin.</title>
        <authorList>
            <person name="Mendes M.V."/>
            <person name="Beites T."/>
            <person name="Pires S."/>
            <person name="Santos C.L."/>
            <person name="Moradas-Ferreira P."/>
        </authorList>
    </citation>
    <scope>NUCLEOTIDE SEQUENCE [LARGE SCALE GENOMIC DNA]</scope>
    <source>
        <strain evidence="7 8">ATCC 27448</strain>
    </source>
</reference>
<dbReference type="InterPro" id="IPR036291">
    <property type="entry name" value="NAD(P)-bd_dom_sf"/>
</dbReference>
<comment type="similarity">
    <text evidence="2">Belongs to the NAD(P)-dependent epimerase/dehydratase family.</text>
</comment>
<dbReference type="SUPFAM" id="SSF51735">
    <property type="entry name" value="NAD(P)-binding Rossmann-fold domains"/>
    <property type="match status" value="1"/>
</dbReference>
<dbReference type="AlphaFoldDB" id="A0A0D7CL25"/>
<gene>
    <name evidence="7" type="ORF">SNA_17280</name>
</gene>
<comment type="caution">
    <text evidence="7">The sequence shown here is derived from an EMBL/GenBank/DDBJ whole genome shotgun (WGS) entry which is preliminary data.</text>
</comment>
<evidence type="ECO:0000256" key="1">
    <source>
        <dbReference type="ARBA" id="ARBA00004947"/>
    </source>
</evidence>
<name>A0A0D7CL25_9ACTN</name>
<dbReference type="Proteomes" id="UP000032458">
    <property type="component" value="Unassembled WGS sequence"/>
</dbReference>
<evidence type="ECO:0000256" key="2">
    <source>
        <dbReference type="ARBA" id="ARBA00007637"/>
    </source>
</evidence>
<comment type="pathway">
    <text evidence="1">Carbohydrate metabolism; galactose metabolism.</text>
</comment>